<keyword evidence="1" id="KW-1133">Transmembrane helix</keyword>
<dbReference type="OrthoDB" id="3249582at2759"/>
<evidence type="ECO:0000256" key="1">
    <source>
        <dbReference type="SAM" id="Phobius"/>
    </source>
</evidence>
<organism evidence="2 3">
    <name type="scientific">Mycena sanguinolenta</name>
    <dbReference type="NCBI Taxonomy" id="230812"/>
    <lineage>
        <taxon>Eukaryota</taxon>
        <taxon>Fungi</taxon>
        <taxon>Dikarya</taxon>
        <taxon>Basidiomycota</taxon>
        <taxon>Agaricomycotina</taxon>
        <taxon>Agaricomycetes</taxon>
        <taxon>Agaricomycetidae</taxon>
        <taxon>Agaricales</taxon>
        <taxon>Marasmiineae</taxon>
        <taxon>Mycenaceae</taxon>
        <taxon>Mycena</taxon>
    </lineage>
</organism>
<protein>
    <submittedName>
        <fullName evidence="2">DUF1746 domain-containing protein</fullName>
    </submittedName>
</protein>
<sequence>MVRSTRSSLAVIDSFQAFSYRELFFGGTTFCCCLRVRLGVMIMSVLGMLFAGLLAILLWFELSTSTGMSHEERAIFVVAGLVETFLFVASILGFVGAVVRKQLFVQIYAYFIYFHFILNLGVAIFLLYELIHVSTTDQVKACQDAIQNTGAQDQCTGIFKVGLGIYGAVAGVVLLVELYGAIIVARYLNQIQREKRNTRASRMSQGAFKMGPPAGGRYSTIKDQDHDDIPLRANYAPAHGQDEFDPYGEVAGPDYRGSSYSAYDGMPMSADLEHGHAKLDSVDSAHHENINNA</sequence>
<feature type="transmembrane region" description="Helical" evidence="1">
    <location>
        <begin position="107"/>
        <end position="128"/>
    </location>
</feature>
<accession>A0A8H7DK12</accession>
<name>A0A8H7DK12_9AGAR</name>
<keyword evidence="1" id="KW-0812">Transmembrane</keyword>
<proteinExistence type="predicted"/>
<feature type="transmembrane region" description="Helical" evidence="1">
    <location>
        <begin position="38"/>
        <end position="62"/>
    </location>
</feature>
<keyword evidence="3" id="KW-1185">Reference proteome</keyword>
<keyword evidence="1" id="KW-0472">Membrane</keyword>
<dbReference type="Proteomes" id="UP000623467">
    <property type="component" value="Unassembled WGS sequence"/>
</dbReference>
<reference evidence="2" key="1">
    <citation type="submission" date="2020-05" db="EMBL/GenBank/DDBJ databases">
        <title>Mycena genomes resolve the evolution of fungal bioluminescence.</title>
        <authorList>
            <person name="Tsai I.J."/>
        </authorList>
    </citation>
    <scope>NUCLEOTIDE SEQUENCE</scope>
    <source>
        <strain evidence="2">160909Yilan</strain>
    </source>
</reference>
<gene>
    <name evidence="2" type="ORF">MSAN_00036300</name>
</gene>
<comment type="caution">
    <text evidence="2">The sequence shown here is derived from an EMBL/GenBank/DDBJ whole genome shotgun (WGS) entry which is preliminary data.</text>
</comment>
<feature type="transmembrane region" description="Helical" evidence="1">
    <location>
        <begin position="165"/>
        <end position="188"/>
    </location>
</feature>
<dbReference type="EMBL" id="JACAZH010000001">
    <property type="protein sequence ID" value="KAF7376212.1"/>
    <property type="molecule type" value="Genomic_DNA"/>
</dbReference>
<dbReference type="AlphaFoldDB" id="A0A8H7DK12"/>
<feature type="transmembrane region" description="Helical" evidence="1">
    <location>
        <begin position="74"/>
        <end position="95"/>
    </location>
</feature>
<evidence type="ECO:0000313" key="2">
    <source>
        <dbReference type="EMBL" id="KAF7376212.1"/>
    </source>
</evidence>
<evidence type="ECO:0000313" key="3">
    <source>
        <dbReference type="Proteomes" id="UP000623467"/>
    </source>
</evidence>